<proteinExistence type="inferred from homology"/>
<feature type="transmembrane region" description="Helical" evidence="8">
    <location>
        <begin position="213"/>
        <end position="231"/>
    </location>
</feature>
<comment type="caution">
    <text evidence="11">The sequence shown here is derived from an EMBL/GenBank/DDBJ whole genome shotgun (WGS) entry which is preliminary data.</text>
</comment>
<dbReference type="EMBL" id="BMXA01000006">
    <property type="protein sequence ID" value="GHA17617.1"/>
    <property type="molecule type" value="Genomic_DNA"/>
</dbReference>
<gene>
    <name evidence="11" type="ORF">GCM10008090_29160</name>
</gene>
<evidence type="ECO:0000256" key="3">
    <source>
        <dbReference type="ARBA" id="ARBA00022475"/>
    </source>
</evidence>
<evidence type="ECO:0000256" key="2">
    <source>
        <dbReference type="ARBA" id="ARBA00005346"/>
    </source>
</evidence>
<accession>A0A918VS10</accession>
<evidence type="ECO:0000313" key="12">
    <source>
        <dbReference type="Proteomes" id="UP000614811"/>
    </source>
</evidence>
<feature type="transmembrane region" description="Helical" evidence="8">
    <location>
        <begin position="383"/>
        <end position="405"/>
    </location>
</feature>
<feature type="transmembrane region" description="Helical" evidence="8">
    <location>
        <begin position="251"/>
        <end position="274"/>
    </location>
</feature>
<evidence type="ECO:0000256" key="6">
    <source>
        <dbReference type="ARBA" id="ARBA00023136"/>
    </source>
</evidence>
<evidence type="ECO:0000256" key="8">
    <source>
        <dbReference type="SAM" id="Phobius"/>
    </source>
</evidence>
<dbReference type="Proteomes" id="UP000614811">
    <property type="component" value="Unassembled WGS sequence"/>
</dbReference>
<feature type="transmembrane region" description="Helical" evidence="8">
    <location>
        <begin position="171"/>
        <end position="192"/>
    </location>
</feature>
<keyword evidence="4 7" id="KW-0812">Transmembrane</keyword>
<feature type="transmembrane region" description="Helical" evidence="8">
    <location>
        <begin position="119"/>
        <end position="146"/>
    </location>
</feature>
<feature type="transmembrane region" description="Helical" evidence="8">
    <location>
        <begin position="12"/>
        <end position="30"/>
    </location>
</feature>
<organism evidence="11 12">
    <name type="scientific">Arenicella chitinivorans</name>
    <dbReference type="NCBI Taxonomy" id="1329800"/>
    <lineage>
        <taxon>Bacteria</taxon>
        <taxon>Pseudomonadati</taxon>
        <taxon>Pseudomonadota</taxon>
        <taxon>Gammaproteobacteria</taxon>
        <taxon>Arenicellales</taxon>
        <taxon>Arenicellaceae</taxon>
        <taxon>Arenicella</taxon>
    </lineage>
</organism>
<keyword evidence="3" id="KW-1003">Cell membrane</keyword>
<dbReference type="RefSeq" id="WP_189402441.1">
    <property type="nucleotide sequence ID" value="NZ_BMXA01000006.1"/>
</dbReference>
<reference evidence="11" key="1">
    <citation type="journal article" date="2014" name="Int. J. Syst. Evol. Microbiol.">
        <title>Complete genome sequence of Corynebacterium casei LMG S-19264T (=DSM 44701T), isolated from a smear-ripened cheese.</title>
        <authorList>
            <consortium name="US DOE Joint Genome Institute (JGI-PGF)"/>
            <person name="Walter F."/>
            <person name="Albersmeier A."/>
            <person name="Kalinowski J."/>
            <person name="Ruckert C."/>
        </authorList>
    </citation>
    <scope>NUCLEOTIDE SEQUENCE</scope>
    <source>
        <strain evidence="11">KCTC 12711</strain>
    </source>
</reference>
<evidence type="ECO:0000259" key="10">
    <source>
        <dbReference type="Pfam" id="PF00662"/>
    </source>
</evidence>
<protein>
    <submittedName>
        <fullName evidence="11">Cation:proton antiporter</fullName>
    </submittedName>
</protein>
<dbReference type="AlphaFoldDB" id="A0A918VS10"/>
<dbReference type="InterPro" id="IPR050586">
    <property type="entry name" value="CPA3_Na-H_Antiporter_D"/>
</dbReference>
<name>A0A918VS10_9GAMM</name>
<dbReference type="Pfam" id="PF00361">
    <property type="entry name" value="Proton_antipo_M"/>
    <property type="match status" value="1"/>
</dbReference>
<keyword evidence="5 8" id="KW-1133">Transmembrane helix</keyword>
<keyword evidence="6 8" id="KW-0472">Membrane</keyword>
<feature type="domain" description="NADH:quinone oxidoreductase/Mrp antiporter transmembrane" evidence="9">
    <location>
        <begin position="136"/>
        <end position="429"/>
    </location>
</feature>
<feature type="transmembrane region" description="Helical" evidence="8">
    <location>
        <begin position="463"/>
        <end position="482"/>
    </location>
</feature>
<sequence length="510" mass="54463">MNLWQAIEPSNLIALSILVPFVGALLVVATGKWPNLREAVTLTTAVVLFSVVLAITDYTFRGVELTQNVVELFPGLALSFSVEPLGVLFALVASFLWIITSVYAIGYMRGHDEQNQTRFFCCFALAISSVMAICFSGNLLTLFVFYEVLTLSTYPLVTHAGNDAAKQGGRIYLGILLTTSIAFLLLAVLGTYSLTGTLEFQAGGIFNASHSPMILSVLLVLFCYGIGKAAIMPFHRWLPAAMVAPTPVSALLHAVAVVKAGVFSILKVVIYIFGLDTLREIVATDLMLYIAAATILISSCIAMTKDNLKARLAYSTVSQLSYIVVGALLATSVASAGAALHIATHAVGKITLFFCAGAIFVAAHKKNISEMRGLGRKMPITMAAFAIGAVSIIGLPPMAGTWSKWYLTIGALEADKLIIVAVLMISSLLNIAYLLPIPIKAFFDTPDEQRQPWTWAETKEAPMPILIALCVTSLGCLALFIYPQPLTDLINLIPGVSTQVGSTSTLNGGG</sequence>
<keyword evidence="12" id="KW-1185">Reference proteome</keyword>
<dbReference type="GO" id="GO:0005886">
    <property type="term" value="C:plasma membrane"/>
    <property type="evidence" value="ECO:0007669"/>
    <property type="project" value="UniProtKB-SubCell"/>
</dbReference>
<dbReference type="PANTHER" id="PTHR42703">
    <property type="entry name" value="NADH DEHYDROGENASE"/>
    <property type="match status" value="1"/>
</dbReference>
<dbReference type="InterPro" id="IPR001750">
    <property type="entry name" value="ND/Mrp_TM"/>
</dbReference>
<reference evidence="11" key="2">
    <citation type="submission" date="2020-09" db="EMBL/GenBank/DDBJ databases">
        <authorList>
            <person name="Sun Q."/>
            <person name="Kim S."/>
        </authorList>
    </citation>
    <scope>NUCLEOTIDE SEQUENCE</scope>
    <source>
        <strain evidence="11">KCTC 12711</strain>
    </source>
</reference>
<comment type="similarity">
    <text evidence="2">Belongs to the CPA3 antiporters (TC 2.A.63) subunit D family.</text>
</comment>
<evidence type="ECO:0000256" key="7">
    <source>
        <dbReference type="RuleBase" id="RU000320"/>
    </source>
</evidence>
<evidence type="ECO:0000313" key="11">
    <source>
        <dbReference type="EMBL" id="GHA17617.1"/>
    </source>
</evidence>
<dbReference type="Pfam" id="PF00662">
    <property type="entry name" value="Proton_antipo_N"/>
    <property type="match status" value="1"/>
</dbReference>
<feature type="transmembrane region" description="Helical" evidence="8">
    <location>
        <begin position="286"/>
        <end position="304"/>
    </location>
</feature>
<evidence type="ECO:0000256" key="4">
    <source>
        <dbReference type="ARBA" id="ARBA00022692"/>
    </source>
</evidence>
<evidence type="ECO:0000256" key="1">
    <source>
        <dbReference type="ARBA" id="ARBA00004651"/>
    </source>
</evidence>
<feature type="domain" description="NADH-Ubiquinone oxidoreductase (complex I) chain 5 N-terminal" evidence="10">
    <location>
        <begin position="77"/>
        <end position="120"/>
    </location>
</feature>
<evidence type="ECO:0000259" key="9">
    <source>
        <dbReference type="Pfam" id="PF00361"/>
    </source>
</evidence>
<feature type="transmembrane region" description="Helical" evidence="8">
    <location>
        <begin position="42"/>
        <end position="60"/>
    </location>
</feature>
<dbReference type="PRINTS" id="PR01434">
    <property type="entry name" value="NADHDHGNASE5"/>
</dbReference>
<evidence type="ECO:0000256" key="5">
    <source>
        <dbReference type="ARBA" id="ARBA00022989"/>
    </source>
</evidence>
<feature type="transmembrane region" description="Helical" evidence="8">
    <location>
        <begin position="417"/>
        <end position="443"/>
    </location>
</feature>
<dbReference type="PANTHER" id="PTHR42703:SF1">
    <property type="entry name" value="NA(+)_H(+) ANTIPORTER SUBUNIT D1"/>
    <property type="match status" value="1"/>
</dbReference>
<dbReference type="InterPro" id="IPR001516">
    <property type="entry name" value="Proton_antipo_N"/>
</dbReference>
<feature type="transmembrane region" description="Helical" evidence="8">
    <location>
        <begin position="319"/>
        <end position="339"/>
    </location>
</feature>
<comment type="subcellular location">
    <subcellularLocation>
        <location evidence="1">Cell membrane</location>
        <topology evidence="1">Multi-pass membrane protein</topology>
    </subcellularLocation>
    <subcellularLocation>
        <location evidence="7">Membrane</location>
        <topology evidence="7">Multi-pass membrane protein</topology>
    </subcellularLocation>
</comment>
<feature type="transmembrane region" description="Helical" evidence="8">
    <location>
        <begin position="85"/>
        <end position="107"/>
    </location>
</feature>